<dbReference type="PANTHER" id="PTHR21599">
    <property type="entry name" value="GLYCERATE KINASE"/>
    <property type="match status" value="1"/>
</dbReference>
<evidence type="ECO:0000313" key="5">
    <source>
        <dbReference type="EMBL" id="MBO0929971.1"/>
    </source>
</evidence>
<keyword evidence="2 4" id="KW-0808">Transferase</keyword>
<dbReference type="RefSeq" id="WP_207333939.1">
    <property type="nucleotide sequence ID" value="NZ_JAFMYU010000002.1"/>
</dbReference>
<comment type="caution">
    <text evidence="5">The sequence shown here is derived from an EMBL/GenBank/DDBJ whole genome shotgun (WGS) entry which is preliminary data.</text>
</comment>
<proteinExistence type="inferred from homology"/>
<dbReference type="EMBL" id="JAFMYU010000002">
    <property type="protein sequence ID" value="MBO0929971.1"/>
    <property type="molecule type" value="Genomic_DNA"/>
</dbReference>
<dbReference type="AlphaFoldDB" id="A0A939G167"/>
<evidence type="ECO:0000256" key="2">
    <source>
        <dbReference type="ARBA" id="ARBA00022679"/>
    </source>
</evidence>
<dbReference type="Gene3D" id="3.90.1510.10">
    <property type="entry name" value="Glycerate kinase, domain 2"/>
    <property type="match status" value="1"/>
</dbReference>
<dbReference type="InterPro" id="IPR018197">
    <property type="entry name" value="Glycerate_kinase_RE-like"/>
</dbReference>
<keyword evidence="6" id="KW-1185">Reference proteome</keyword>
<accession>A0A939G167</accession>
<dbReference type="PANTHER" id="PTHR21599:SF0">
    <property type="entry name" value="GLYCERATE KINASE"/>
    <property type="match status" value="1"/>
</dbReference>
<dbReference type="GO" id="GO:0031388">
    <property type="term" value="P:organic acid phosphorylation"/>
    <property type="evidence" value="ECO:0007669"/>
    <property type="project" value="UniProtKB-UniRule"/>
</dbReference>
<dbReference type="GO" id="GO:0008887">
    <property type="term" value="F:glycerate kinase activity"/>
    <property type="evidence" value="ECO:0007669"/>
    <property type="project" value="UniProtKB-UniRule"/>
</dbReference>
<dbReference type="InterPro" id="IPR036129">
    <property type="entry name" value="Glycerate_kinase_sf"/>
</dbReference>
<name>A0A939G167_9BACT</name>
<evidence type="ECO:0000256" key="4">
    <source>
        <dbReference type="PIRNR" id="PIRNR006078"/>
    </source>
</evidence>
<comment type="similarity">
    <text evidence="1 4">Belongs to the glycerate kinase type-1 family.</text>
</comment>
<dbReference type="SUPFAM" id="SSF110738">
    <property type="entry name" value="Glycerate kinase I"/>
    <property type="match status" value="1"/>
</dbReference>
<dbReference type="NCBIfam" id="TIGR00045">
    <property type="entry name" value="glycerate kinase"/>
    <property type="match status" value="1"/>
</dbReference>
<dbReference type="InterPro" id="IPR018193">
    <property type="entry name" value="Glyc_kinase_flavodox-like_fold"/>
</dbReference>
<protein>
    <submittedName>
        <fullName evidence="5">Glycerate kinase</fullName>
    </submittedName>
</protein>
<evidence type="ECO:0000313" key="6">
    <source>
        <dbReference type="Proteomes" id="UP000664795"/>
    </source>
</evidence>
<dbReference type="Pfam" id="PF02595">
    <property type="entry name" value="Gly_kinase"/>
    <property type="match status" value="1"/>
</dbReference>
<dbReference type="Proteomes" id="UP000664795">
    <property type="component" value="Unassembled WGS sequence"/>
</dbReference>
<keyword evidence="3 4" id="KW-0418">Kinase</keyword>
<evidence type="ECO:0000256" key="3">
    <source>
        <dbReference type="ARBA" id="ARBA00022777"/>
    </source>
</evidence>
<dbReference type="Gene3D" id="3.40.50.10350">
    <property type="entry name" value="Glycerate kinase, domain 1"/>
    <property type="match status" value="1"/>
</dbReference>
<organism evidence="5 6">
    <name type="scientific">Fibrella aquatilis</name>
    <dbReference type="NCBI Taxonomy" id="2817059"/>
    <lineage>
        <taxon>Bacteria</taxon>
        <taxon>Pseudomonadati</taxon>
        <taxon>Bacteroidota</taxon>
        <taxon>Cytophagia</taxon>
        <taxon>Cytophagales</taxon>
        <taxon>Spirosomataceae</taxon>
        <taxon>Fibrella</taxon>
    </lineage>
</organism>
<evidence type="ECO:0000256" key="1">
    <source>
        <dbReference type="ARBA" id="ARBA00006284"/>
    </source>
</evidence>
<reference evidence="5 6" key="1">
    <citation type="submission" date="2021-03" db="EMBL/GenBank/DDBJ databases">
        <title>Fibrella sp. HMF5036 genome sequencing and assembly.</title>
        <authorList>
            <person name="Kang H."/>
            <person name="Kim H."/>
            <person name="Bae S."/>
            <person name="Joh K."/>
        </authorList>
    </citation>
    <scope>NUCLEOTIDE SEQUENCE [LARGE SCALE GENOMIC DNA]</scope>
    <source>
        <strain evidence="5 6">HMF5036</strain>
    </source>
</reference>
<dbReference type="InterPro" id="IPR004381">
    <property type="entry name" value="Glycerate_kinase"/>
</dbReference>
<dbReference type="PIRSF" id="PIRSF006078">
    <property type="entry name" value="GlxK"/>
    <property type="match status" value="1"/>
</dbReference>
<sequence>MPILLAPDKFRGSLSAAEACAAMEAGIRLVLPDAQVTALPMADGGEGTAELLTQVTKGIWHTAFVNNPLFKLIEAGFGLSTDGQTAFIDSAAAAGLALLAAPERDTTLATTYGLGQLIEQAIAGGAKTVVLGLGGSATTDGGTGLAAALGWQFLNAAGQTFTPTGGTLIEIAQIIPPASPLPVRLRVACDVQNPLYGPTGAAMLFAPQKGATPVQVSQLDKGLRHLDQLMQQQLGMTHAAIPGAGAAGGLGYGLITFLGATLEPGVDVVLDAVAFDEHLSGASLVLTGEGKLDGQTAQGKLIAGICRRAGKSGVPVVALCGTLTLAPEEIQDLGLLGAFSVLNRPQQLAEAVLTAADDLRATTFNVMRLLRTYASLRL</sequence>
<gene>
    <name evidence="5" type="ORF">J2I48_03150</name>
</gene>